<evidence type="ECO:0000256" key="7">
    <source>
        <dbReference type="ARBA" id="ARBA00023136"/>
    </source>
</evidence>
<evidence type="ECO:0008006" key="11">
    <source>
        <dbReference type="Google" id="ProtNLM"/>
    </source>
</evidence>
<dbReference type="InterPro" id="IPR044838">
    <property type="entry name" value="EGY1-like"/>
</dbReference>
<comment type="subcellular location">
    <subcellularLocation>
        <location evidence="1">Membrane</location>
        <topology evidence="1">Multi-pass membrane protein</topology>
    </subcellularLocation>
</comment>
<dbReference type="Proteomes" id="UP000642094">
    <property type="component" value="Unassembled WGS sequence"/>
</dbReference>
<reference evidence="9 10" key="1">
    <citation type="journal article" date="2020" name="ISME J.">
        <title>Comparative genomics reveals insights into cyanobacterial evolution and habitat adaptation.</title>
        <authorList>
            <person name="Chen M.Y."/>
            <person name="Teng W.K."/>
            <person name="Zhao L."/>
            <person name="Hu C.X."/>
            <person name="Zhou Y.K."/>
            <person name="Han B.P."/>
            <person name="Song L.R."/>
            <person name="Shu W.S."/>
        </authorList>
    </citation>
    <scope>NUCLEOTIDE SEQUENCE [LARGE SCALE GENOMIC DNA]</scope>
    <source>
        <strain evidence="9 10">FACHB-723</strain>
    </source>
</reference>
<feature type="transmembrane region" description="Helical" evidence="8">
    <location>
        <begin position="296"/>
        <end position="318"/>
    </location>
</feature>
<name>A0ABR7ZWF3_9CYAN</name>
<evidence type="ECO:0000256" key="2">
    <source>
        <dbReference type="ARBA" id="ARBA00022670"/>
    </source>
</evidence>
<protein>
    <recommendedName>
        <fullName evidence="11">Site-2 protease family protein</fullName>
    </recommendedName>
</protein>
<keyword evidence="5" id="KW-0809">Transit peptide</keyword>
<evidence type="ECO:0000313" key="10">
    <source>
        <dbReference type="Proteomes" id="UP000642094"/>
    </source>
</evidence>
<gene>
    <name evidence="9" type="ORF">H6F41_06145</name>
</gene>
<feature type="transmembrane region" description="Helical" evidence="8">
    <location>
        <begin position="56"/>
        <end position="74"/>
    </location>
</feature>
<feature type="transmembrane region" description="Helical" evidence="8">
    <location>
        <begin position="471"/>
        <end position="492"/>
    </location>
</feature>
<dbReference type="PANTHER" id="PTHR31412:SF0">
    <property type="entry name" value="ZINC METALLOPROTEASE EGY1, CHLOROPLASTIC-RELATED"/>
    <property type="match status" value="1"/>
</dbReference>
<evidence type="ECO:0000256" key="3">
    <source>
        <dbReference type="ARBA" id="ARBA00022692"/>
    </source>
</evidence>
<keyword evidence="6 8" id="KW-1133">Transmembrane helix</keyword>
<evidence type="ECO:0000256" key="5">
    <source>
        <dbReference type="ARBA" id="ARBA00022946"/>
    </source>
</evidence>
<evidence type="ECO:0000256" key="6">
    <source>
        <dbReference type="ARBA" id="ARBA00022989"/>
    </source>
</evidence>
<dbReference type="RefSeq" id="WP_190402594.1">
    <property type="nucleotide sequence ID" value="NZ_JACJQB010000008.1"/>
</dbReference>
<feature type="transmembrane region" description="Helical" evidence="8">
    <location>
        <begin position="198"/>
        <end position="222"/>
    </location>
</feature>
<keyword evidence="3 8" id="KW-0812">Transmembrane</keyword>
<comment type="caution">
    <text evidence="9">The sequence shown here is derived from an EMBL/GenBank/DDBJ whole genome shotgun (WGS) entry which is preliminary data.</text>
</comment>
<proteinExistence type="predicted"/>
<organism evidence="9 10">
    <name type="scientific">Pseudanabaena mucicola FACHB-723</name>
    <dbReference type="NCBI Taxonomy" id="2692860"/>
    <lineage>
        <taxon>Bacteria</taxon>
        <taxon>Bacillati</taxon>
        <taxon>Cyanobacteriota</taxon>
        <taxon>Cyanophyceae</taxon>
        <taxon>Pseudanabaenales</taxon>
        <taxon>Pseudanabaenaceae</taxon>
        <taxon>Pseudanabaena</taxon>
    </lineage>
</organism>
<keyword evidence="10" id="KW-1185">Reference proteome</keyword>
<evidence type="ECO:0000256" key="4">
    <source>
        <dbReference type="ARBA" id="ARBA00022801"/>
    </source>
</evidence>
<accession>A0ABR7ZWF3</accession>
<evidence type="ECO:0000313" key="9">
    <source>
        <dbReference type="EMBL" id="MBD2187723.1"/>
    </source>
</evidence>
<keyword evidence="2" id="KW-0645">Protease</keyword>
<dbReference type="PANTHER" id="PTHR31412">
    <property type="entry name" value="ZINC METALLOPROTEASE EGY1"/>
    <property type="match status" value="1"/>
</dbReference>
<keyword evidence="4" id="KW-0378">Hydrolase</keyword>
<sequence>MGFKEIFIFVVVGCTVGYYLRSQLRSNDSQSQIFFLWVLAVALPSITIVLTTTYQLTLPLIFLVTTYLLGIWLYQCWNPNVQAIPILSHEEEQKLKTCFPPALYHYQGLEHRESQIYCHGTLRSQNSQYAYDTISQNIYQNFGDRFICYLQESHPDNRGMYLDNHEDTHGNNTSYGFYLIPSHHSNQESHIVNHRKQWIASSVSMIVTAFTVMIVGANISHIEDLSFANLQTGISYLMGIALIVIARLTAQYVVTKRYKLNFCPPILLPCISGFGWLGSLHNRVAIPKNPKYQRHFLFELSVITAISSLGISIILLFLGNWFLIPTNTINTAINNEAAISASFLPYLNTFEVRNSIFITILQSVFSAGKTINDIDLLTSVSPLTLAGWTGLAISALQLLPFQYLDGGNLALAMFGYRQAVKISRIVRIVLLAIALIAQPWLQMYSLLLFLLPTPQPLIVNESIEISANRDLIGIILLIIALLTILPTSKSLLLS</sequence>
<dbReference type="EMBL" id="JACJQB010000008">
    <property type="protein sequence ID" value="MBD2187723.1"/>
    <property type="molecule type" value="Genomic_DNA"/>
</dbReference>
<evidence type="ECO:0000256" key="8">
    <source>
        <dbReference type="SAM" id="Phobius"/>
    </source>
</evidence>
<evidence type="ECO:0000256" key="1">
    <source>
        <dbReference type="ARBA" id="ARBA00004141"/>
    </source>
</evidence>
<feature type="transmembrane region" description="Helical" evidence="8">
    <location>
        <begin position="6"/>
        <end position="21"/>
    </location>
</feature>
<feature type="transmembrane region" description="Helical" evidence="8">
    <location>
        <begin position="33"/>
        <end position="50"/>
    </location>
</feature>
<feature type="transmembrane region" description="Helical" evidence="8">
    <location>
        <begin position="425"/>
        <end position="451"/>
    </location>
</feature>
<keyword evidence="7 8" id="KW-0472">Membrane</keyword>
<feature type="transmembrane region" description="Helical" evidence="8">
    <location>
        <begin position="234"/>
        <end position="254"/>
    </location>
</feature>